<feature type="transmembrane region" description="Helical" evidence="9">
    <location>
        <begin position="352"/>
        <end position="380"/>
    </location>
</feature>
<keyword evidence="3 9" id="KW-0812">Transmembrane</keyword>
<reference evidence="11" key="1">
    <citation type="submission" date="2012-02" db="EMBL/GenBank/DDBJ databases">
        <title>Genome sequencing of Giardia lamblia Genotypes A2 and B isolates (DH and GS) and comparative analysis with the genomes of Genotypes A1 and E (WB and Pig).</title>
        <authorList>
            <person name="Adam R."/>
            <person name="Dahlstrom E."/>
            <person name="Martens C."/>
            <person name="Bruno D."/>
            <person name="Barbian K."/>
            <person name="Porcella S.F."/>
            <person name="Nash T."/>
        </authorList>
    </citation>
    <scope>NUCLEOTIDE SEQUENCE</scope>
    <source>
        <strain evidence="11">DH</strain>
    </source>
</reference>
<dbReference type="PANTHER" id="PTHR13890:SF0">
    <property type="entry name" value="MAGNESIUM TRANSPORTER MRS2 HOMOLOG, MITOCHONDRIAL"/>
    <property type="match status" value="1"/>
</dbReference>
<dbReference type="AlphaFoldDB" id="V6TFG4"/>
<name>V6TFG4_GIAIN</name>
<keyword evidence="4" id="KW-0460">Magnesium</keyword>
<evidence type="ECO:0000256" key="7">
    <source>
        <dbReference type="ARBA" id="ARBA00023065"/>
    </source>
</evidence>
<keyword evidence="7" id="KW-0406">Ion transport</keyword>
<dbReference type="PANTHER" id="PTHR13890">
    <property type="entry name" value="RNA SPLICING PROTEIN MRS2, MITOCHONDRIAL"/>
    <property type="match status" value="1"/>
</dbReference>
<feature type="transmembrane region" description="Helical" evidence="9">
    <location>
        <begin position="400"/>
        <end position="425"/>
    </location>
</feature>
<evidence type="ECO:0000256" key="6">
    <source>
        <dbReference type="ARBA" id="ARBA00022989"/>
    </source>
</evidence>
<sequence>MRLCQQVNSSSSTPASRQKAERMAEGAWADELLFYCIQADGTVTTDVKLGDVLIFRHTGDSKLPKQESLRALLTTREIYSLVTRETFFLINSGFSLIILEQIPMVITRSDCYVGIPPKDSMPHEGQARISNFVSQLAAAMRNYDEWELDCLGFLLQYTLNEVKDAFRRLTRDASRMLLADSTGYKTLFDPCYQIKLCLDRYKTMLINLAHDDQVSRISLKNQDFIRANTQGQSQMSNLQLHVRTNSTPTGLHLGNMSYSSSTLLRPGSQANISNQADIHIIKKATFDDIDDDVLENLPVSVERIEKILEIYILESEMLHIEVIRMLSGFNMRMLIIQLRLDRRQNRILSYKVWIAFISVSIKLAALPSGFLGMNLLNPWLCDSDPKSAGPFYVPESLSPFYILFASSAAIFLACLVSLCLSYIGLRRSLKTSLVSKLL</sequence>
<dbReference type="GO" id="GO:0015095">
    <property type="term" value="F:magnesium ion transmembrane transporter activity"/>
    <property type="evidence" value="ECO:0007669"/>
    <property type="project" value="TreeGrafter"/>
</dbReference>
<evidence type="ECO:0000256" key="9">
    <source>
        <dbReference type="SAM" id="Phobius"/>
    </source>
</evidence>
<dbReference type="VEuPathDB" id="GiardiaDB:GL50803_0023800"/>
<keyword evidence="6 9" id="KW-1133">Transmembrane helix</keyword>
<evidence type="ECO:0000313" key="11">
    <source>
        <dbReference type="Proteomes" id="UP000018320"/>
    </source>
</evidence>
<evidence type="ECO:0000256" key="1">
    <source>
        <dbReference type="ARBA" id="ARBA00004141"/>
    </source>
</evidence>
<evidence type="ECO:0000256" key="5">
    <source>
        <dbReference type="ARBA" id="ARBA00022946"/>
    </source>
</evidence>
<dbReference type="Proteomes" id="UP000018320">
    <property type="component" value="Unassembled WGS sequence"/>
</dbReference>
<keyword evidence="8 9" id="KW-0472">Membrane</keyword>
<gene>
    <name evidence="10" type="ORF">DHA2_23800</name>
</gene>
<evidence type="ECO:0000256" key="8">
    <source>
        <dbReference type="ARBA" id="ARBA00023136"/>
    </source>
</evidence>
<keyword evidence="2" id="KW-0813">Transport</keyword>
<evidence type="ECO:0000313" key="10">
    <source>
        <dbReference type="EMBL" id="ESU37648.1"/>
    </source>
</evidence>
<dbReference type="VEuPathDB" id="GiardiaDB:QR46_1526"/>
<comment type="caution">
    <text evidence="10">The sequence shown here is derived from an EMBL/GenBank/DDBJ whole genome shotgun (WGS) entry which is preliminary data.</text>
</comment>
<dbReference type="InterPro" id="IPR039204">
    <property type="entry name" value="MRS2-like"/>
</dbReference>
<protein>
    <submittedName>
        <fullName evidence="10">Uncharacterized protein</fullName>
    </submittedName>
</protein>
<organism evidence="10 11">
    <name type="scientific">Giardia intestinalis</name>
    <name type="common">Giardia lamblia</name>
    <dbReference type="NCBI Taxonomy" id="5741"/>
    <lineage>
        <taxon>Eukaryota</taxon>
        <taxon>Metamonada</taxon>
        <taxon>Diplomonadida</taxon>
        <taxon>Hexamitidae</taxon>
        <taxon>Giardiinae</taxon>
        <taxon>Giardia</taxon>
    </lineage>
</organism>
<dbReference type="VEuPathDB" id="GiardiaDB:GL50581_4149"/>
<proteinExistence type="predicted"/>
<evidence type="ECO:0000256" key="4">
    <source>
        <dbReference type="ARBA" id="ARBA00022842"/>
    </source>
</evidence>
<dbReference type="GO" id="GO:0016020">
    <property type="term" value="C:membrane"/>
    <property type="evidence" value="ECO:0007669"/>
    <property type="project" value="UniProtKB-SubCell"/>
</dbReference>
<dbReference type="VEuPathDB" id="GiardiaDB:DHA2_23800"/>
<evidence type="ECO:0000256" key="2">
    <source>
        <dbReference type="ARBA" id="ARBA00022448"/>
    </source>
</evidence>
<accession>V6TFG4</accession>
<reference evidence="10 11" key="2">
    <citation type="journal article" date="2013" name="Genome Biol. Evol.">
        <title>Genome sequencing of Giardia lamblia genotypes A2 and B isolates (DH and GS) and comparative analysis with the genomes of genotypes A1 and E (WB and Pig).</title>
        <authorList>
            <person name="Adam R.D."/>
            <person name="Dahlstrom E.W."/>
            <person name="Martens C.A."/>
            <person name="Bruno D.P."/>
            <person name="Barbian K.D."/>
            <person name="Ricklefs S.M."/>
            <person name="Hernandez M.M."/>
            <person name="Narla N.P."/>
            <person name="Patel R.B."/>
            <person name="Porcella S.F."/>
            <person name="Nash T.E."/>
        </authorList>
    </citation>
    <scope>NUCLEOTIDE SEQUENCE [LARGE SCALE GENOMIC DNA]</scope>
    <source>
        <strain evidence="10 11">DH</strain>
    </source>
</reference>
<evidence type="ECO:0000256" key="3">
    <source>
        <dbReference type="ARBA" id="ARBA00022692"/>
    </source>
</evidence>
<keyword evidence="5" id="KW-0809">Transit peptide</keyword>
<dbReference type="EMBL" id="AHGT01000024">
    <property type="protein sequence ID" value="ESU37648.1"/>
    <property type="molecule type" value="Genomic_DNA"/>
</dbReference>
<comment type="subcellular location">
    <subcellularLocation>
        <location evidence="1">Membrane</location>
        <topology evidence="1">Multi-pass membrane protein</topology>
    </subcellularLocation>
</comment>